<reference evidence="1 2" key="1">
    <citation type="submission" date="2019-05" db="EMBL/GenBank/DDBJ databases">
        <title>Emergence of the Ug99 lineage of the wheat stem rust pathogen through somatic hybridization.</title>
        <authorList>
            <person name="Li F."/>
            <person name="Upadhyaya N.M."/>
            <person name="Sperschneider J."/>
            <person name="Matny O."/>
            <person name="Nguyen-Phuc H."/>
            <person name="Mago R."/>
            <person name="Raley C."/>
            <person name="Miller M.E."/>
            <person name="Silverstein K.A.T."/>
            <person name="Henningsen E."/>
            <person name="Hirsch C.D."/>
            <person name="Visser B."/>
            <person name="Pretorius Z.A."/>
            <person name="Steffenson B.J."/>
            <person name="Schwessinger B."/>
            <person name="Dodds P.N."/>
            <person name="Figueroa M."/>
        </authorList>
    </citation>
    <scope>NUCLEOTIDE SEQUENCE [LARGE SCALE GENOMIC DNA]</scope>
    <source>
        <strain evidence="1">21-0</strain>
    </source>
</reference>
<keyword evidence="2" id="KW-1185">Reference proteome</keyword>
<proteinExistence type="predicted"/>
<dbReference type="EMBL" id="VSWC01000027">
    <property type="protein sequence ID" value="KAA1110900.1"/>
    <property type="molecule type" value="Genomic_DNA"/>
</dbReference>
<protein>
    <submittedName>
        <fullName evidence="1">Uncharacterized protein</fullName>
    </submittedName>
</protein>
<dbReference type="Proteomes" id="UP000324748">
    <property type="component" value="Unassembled WGS sequence"/>
</dbReference>
<organism evidence="1 2">
    <name type="scientific">Puccinia graminis f. sp. tritici</name>
    <dbReference type="NCBI Taxonomy" id="56615"/>
    <lineage>
        <taxon>Eukaryota</taxon>
        <taxon>Fungi</taxon>
        <taxon>Dikarya</taxon>
        <taxon>Basidiomycota</taxon>
        <taxon>Pucciniomycotina</taxon>
        <taxon>Pucciniomycetes</taxon>
        <taxon>Pucciniales</taxon>
        <taxon>Pucciniaceae</taxon>
        <taxon>Puccinia</taxon>
    </lineage>
</organism>
<dbReference type="AlphaFoldDB" id="A0A5B0QCB1"/>
<gene>
    <name evidence="1" type="ORF">PGT21_033963</name>
</gene>
<accession>A0A5B0QCB1</accession>
<evidence type="ECO:0000313" key="2">
    <source>
        <dbReference type="Proteomes" id="UP000324748"/>
    </source>
</evidence>
<name>A0A5B0QCB1_PUCGR</name>
<comment type="caution">
    <text evidence="1">The sequence shown here is derived from an EMBL/GenBank/DDBJ whole genome shotgun (WGS) entry which is preliminary data.</text>
</comment>
<sequence length="67" mass="7548">MSTYINQLRHSNPTISSQLSTHEANIRFTRSGGSISRKEWELLACECDSGMGTTRQLIYRASKIRSA</sequence>
<evidence type="ECO:0000313" key="1">
    <source>
        <dbReference type="EMBL" id="KAA1110900.1"/>
    </source>
</evidence>